<name>A0A4S4L9V6_9AGAM</name>
<dbReference type="AlphaFoldDB" id="A0A4S4L9V6"/>
<accession>A0A4S4L9V6</accession>
<gene>
    <name evidence="2" type="ORF">EW146_g9052</name>
</gene>
<dbReference type="Proteomes" id="UP000310158">
    <property type="component" value="Unassembled WGS sequence"/>
</dbReference>
<evidence type="ECO:0000256" key="1">
    <source>
        <dbReference type="SAM" id="MobiDB-lite"/>
    </source>
</evidence>
<feature type="compositionally biased region" description="Basic residues" evidence="1">
    <location>
        <begin position="1"/>
        <end position="18"/>
    </location>
</feature>
<comment type="caution">
    <text evidence="2">The sequence shown here is derived from an EMBL/GenBank/DDBJ whole genome shotgun (WGS) entry which is preliminary data.</text>
</comment>
<feature type="non-terminal residue" evidence="2">
    <location>
        <position position="1"/>
    </location>
</feature>
<proteinExistence type="predicted"/>
<sequence>PSKFKKKKLAAAAKKAKTAPKASTATPSPPASPSKSKKKKLAAAAKKAKTAPDNVGLGQRTVVDDVSEMGDEKEKAPPAYEQARSFITSYLKNPPATRNNGAMLPLLQALIIELGLQSSYSNTSSSTAKAPSPFSLPDLPHSLRQAKLFLKSHAFISIKDYLSAREEGLAALQKVLHPSRRSLAKEIRAHPEKRARLTWVKKVGLNVLLVKSRW</sequence>
<evidence type="ECO:0000313" key="2">
    <source>
        <dbReference type="EMBL" id="THH08267.1"/>
    </source>
</evidence>
<protein>
    <submittedName>
        <fullName evidence="2">Uncharacterized protein</fullName>
    </submittedName>
</protein>
<feature type="region of interest" description="Disordered" evidence="1">
    <location>
        <begin position="1"/>
        <end position="60"/>
    </location>
</feature>
<feature type="compositionally biased region" description="Basic residues" evidence="1">
    <location>
        <begin position="35"/>
        <end position="49"/>
    </location>
</feature>
<keyword evidence="3" id="KW-1185">Reference proteome</keyword>
<dbReference type="EMBL" id="SGPL01000713">
    <property type="protein sequence ID" value="THH08267.1"/>
    <property type="molecule type" value="Genomic_DNA"/>
</dbReference>
<evidence type="ECO:0000313" key="3">
    <source>
        <dbReference type="Proteomes" id="UP000310158"/>
    </source>
</evidence>
<reference evidence="2 3" key="1">
    <citation type="submission" date="2019-02" db="EMBL/GenBank/DDBJ databases">
        <title>Genome sequencing of the rare red list fungi Bondarzewia mesenterica.</title>
        <authorList>
            <person name="Buettner E."/>
            <person name="Kellner H."/>
        </authorList>
    </citation>
    <scope>NUCLEOTIDE SEQUENCE [LARGE SCALE GENOMIC DNA]</scope>
    <source>
        <strain evidence="2 3">DSM 108281</strain>
    </source>
</reference>
<dbReference type="OrthoDB" id="2596481at2759"/>
<organism evidence="2 3">
    <name type="scientific">Bondarzewia mesenterica</name>
    <dbReference type="NCBI Taxonomy" id="1095465"/>
    <lineage>
        <taxon>Eukaryota</taxon>
        <taxon>Fungi</taxon>
        <taxon>Dikarya</taxon>
        <taxon>Basidiomycota</taxon>
        <taxon>Agaricomycotina</taxon>
        <taxon>Agaricomycetes</taxon>
        <taxon>Russulales</taxon>
        <taxon>Bondarzewiaceae</taxon>
        <taxon>Bondarzewia</taxon>
    </lineage>
</organism>